<dbReference type="AlphaFoldDB" id="A0A0B0IJ84"/>
<protein>
    <submittedName>
        <fullName evidence="2">Acetyltransferase</fullName>
    </submittedName>
</protein>
<dbReference type="InterPro" id="IPR051554">
    <property type="entry name" value="Acetyltransferase_Eis"/>
</dbReference>
<dbReference type="PANTHER" id="PTHR37817">
    <property type="entry name" value="N-ACETYLTRANSFERASE EIS"/>
    <property type="match status" value="1"/>
</dbReference>
<dbReference type="PANTHER" id="PTHR37817:SF1">
    <property type="entry name" value="N-ACETYLTRANSFERASE EIS"/>
    <property type="match status" value="1"/>
</dbReference>
<dbReference type="eggNOG" id="COG4552">
    <property type="taxonomic scope" value="Bacteria"/>
</dbReference>
<name>A0A0B0IJ84_9BACI</name>
<organism evidence="2 3">
    <name type="scientific">Halalkalibacter okhensis</name>
    <dbReference type="NCBI Taxonomy" id="333138"/>
    <lineage>
        <taxon>Bacteria</taxon>
        <taxon>Bacillati</taxon>
        <taxon>Bacillota</taxon>
        <taxon>Bacilli</taxon>
        <taxon>Bacillales</taxon>
        <taxon>Bacillaceae</taxon>
        <taxon>Halalkalibacter</taxon>
    </lineage>
</organism>
<dbReference type="PROSITE" id="PS51186">
    <property type="entry name" value="GNAT"/>
    <property type="match status" value="1"/>
</dbReference>
<dbReference type="InterPro" id="IPR025559">
    <property type="entry name" value="Eis_dom"/>
</dbReference>
<dbReference type="GO" id="GO:0034069">
    <property type="term" value="F:aminoglycoside N-acetyltransferase activity"/>
    <property type="evidence" value="ECO:0007669"/>
    <property type="project" value="TreeGrafter"/>
</dbReference>
<keyword evidence="3" id="KW-1185">Reference proteome</keyword>
<reference evidence="2 3" key="1">
    <citation type="submission" date="2014-09" db="EMBL/GenBank/DDBJ databases">
        <title>Genome sequencing and annotation of Bacillus Okhensis strain Kh10-101T.</title>
        <authorList>
            <person name="Prakash J.S."/>
        </authorList>
    </citation>
    <scope>NUCLEOTIDE SEQUENCE [LARGE SCALE GENOMIC DNA]</scope>
    <source>
        <strain evidence="3">Kh10-101T</strain>
    </source>
</reference>
<dbReference type="Proteomes" id="UP000030832">
    <property type="component" value="Unassembled WGS sequence"/>
</dbReference>
<sequence>MYINNITEKHYLEAVRLSEYAFQRKLPNDEVDERIQHMKKNHQIIGVLDEEKLIAKLHFLPLQVYINRKKVNMGGVAGVATYPEYRRKGLVKGMLTHILEKMKAEGYLVSMLYPFSVPFYREYGWELFANRLTVSMKKSDLKFQGESCGRIRRFSNTMPVSDLNVIYEQYAKGFTGMLVRSVDWWKNRLKDTHVAMFSDDANEPRGYMTYTVKEKKMKVEEFVALDSQARRGLWNYICQHDSMIEDLEMIVDEREPLLFSLHEPRVKLEITPYFMTRIVDVEAFLKEVSFNQNGTQEQLILQVSDDYAPWNNQTLQLKGGQVSVLKASGMNQNRANTIQLSINALSAILFGYKRPLELMEIGQITGDEESIRAFEEMVPREKPFFYDFF</sequence>
<dbReference type="EMBL" id="JRJU01000005">
    <property type="protein sequence ID" value="KHF40912.1"/>
    <property type="molecule type" value="Genomic_DNA"/>
</dbReference>
<feature type="domain" description="N-acetyltransferase" evidence="1">
    <location>
        <begin position="1"/>
        <end position="141"/>
    </location>
</feature>
<dbReference type="InterPro" id="IPR036527">
    <property type="entry name" value="SCP2_sterol-bd_dom_sf"/>
</dbReference>
<proteinExistence type="predicted"/>
<dbReference type="InterPro" id="IPR000182">
    <property type="entry name" value="GNAT_dom"/>
</dbReference>
<gene>
    <name evidence="2" type="ORF">LQ50_05845</name>
</gene>
<evidence type="ECO:0000313" key="3">
    <source>
        <dbReference type="Proteomes" id="UP000030832"/>
    </source>
</evidence>
<dbReference type="InterPro" id="IPR016181">
    <property type="entry name" value="Acyl_CoA_acyltransferase"/>
</dbReference>
<dbReference type="Pfam" id="PF17668">
    <property type="entry name" value="Acetyltransf_17"/>
    <property type="match status" value="1"/>
</dbReference>
<dbReference type="CDD" id="cd04301">
    <property type="entry name" value="NAT_SF"/>
    <property type="match status" value="1"/>
</dbReference>
<dbReference type="SUPFAM" id="SSF55718">
    <property type="entry name" value="SCP-like"/>
    <property type="match status" value="1"/>
</dbReference>
<dbReference type="Pfam" id="PF13527">
    <property type="entry name" value="Acetyltransf_9"/>
    <property type="match status" value="1"/>
</dbReference>
<evidence type="ECO:0000259" key="1">
    <source>
        <dbReference type="PROSITE" id="PS51186"/>
    </source>
</evidence>
<dbReference type="OrthoDB" id="9768284at2"/>
<dbReference type="GO" id="GO:0030649">
    <property type="term" value="P:aminoglycoside antibiotic catabolic process"/>
    <property type="evidence" value="ECO:0007669"/>
    <property type="project" value="TreeGrafter"/>
</dbReference>
<keyword evidence="2" id="KW-0808">Transferase</keyword>
<dbReference type="Pfam" id="PF13530">
    <property type="entry name" value="SCP2_2"/>
    <property type="match status" value="1"/>
</dbReference>
<dbReference type="Gene3D" id="3.40.630.30">
    <property type="match status" value="2"/>
</dbReference>
<accession>A0A0B0IJ84</accession>
<evidence type="ECO:0000313" key="2">
    <source>
        <dbReference type="EMBL" id="KHF40912.1"/>
    </source>
</evidence>
<dbReference type="Gene3D" id="3.30.1050.10">
    <property type="entry name" value="SCP2 sterol-binding domain"/>
    <property type="match status" value="1"/>
</dbReference>
<dbReference type="SUPFAM" id="SSF55729">
    <property type="entry name" value="Acyl-CoA N-acyltransferases (Nat)"/>
    <property type="match status" value="1"/>
</dbReference>
<dbReference type="InterPro" id="IPR041380">
    <property type="entry name" value="Acetyltransf_17"/>
</dbReference>
<dbReference type="RefSeq" id="WP_034626905.1">
    <property type="nucleotide sequence ID" value="NZ_JRJU01000005.1"/>
</dbReference>
<comment type="caution">
    <text evidence="2">The sequence shown here is derived from an EMBL/GenBank/DDBJ whole genome shotgun (WGS) entry which is preliminary data.</text>
</comment>